<dbReference type="PIRSF" id="PIRSF001427">
    <property type="entry name" value="NHase_beta"/>
    <property type="match status" value="1"/>
</dbReference>
<sequence length="218" mass="23855">MNGPQDIGGRHGFGPVHPEDERILFHAEWEKRVLGITLASAALGYWNIDASRHARESLAPAIYYNASYYEIWLRSLENLLEEAGEISRDELSTGHAQTPGQRADRRMPAASVADILAKGGPAERPGPAPVFAIGDRVRTRNHQPAGHTRLPGYARGQCGTITASHGCHVFPDSNAHFAGEHPCPLYTIRFDAVDLFGADADPTLTVTIEAWEPYLEHA</sequence>
<dbReference type="AlphaFoldDB" id="A0A0P1FHQ1"/>
<dbReference type="InterPro" id="IPR024690">
    <property type="entry name" value="CN_hydtase_beta_dom_C"/>
</dbReference>
<dbReference type="Pfam" id="PF02211">
    <property type="entry name" value="NHase_beta_C"/>
    <property type="match status" value="1"/>
</dbReference>
<evidence type="ECO:0000259" key="7">
    <source>
        <dbReference type="Pfam" id="PF21006"/>
    </source>
</evidence>
<evidence type="ECO:0000313" key="8">
    <source>
        <dbReference type="EMBL" id="CUH67516.1"/>
    </source>
</evidence>
<evidence type="ECO:0000256" key="3">
    <source>
        <dbReference type="ARBA" id="ARBA00023239"/>
    </source>
</evidence>
<dbReference type="EMBL" id="CYSA01000026">
    <property type="protein sequence ID" value="CUH67516.1"/>
    <property type="molecule type" value="Genomic_DNA"/>
</dbReference>
<protein>
    <recommendedName>
        <fullName evidence="5">Nitrile hydratase subunit beta</fullName>
        <shortName evidence="5">NHase</shortName>
        <ecNumber evidence="5">4.2.1.84</ecNumber>
    </recommendedName>
</protein>
<dbReference type="STRING" id="53501.SAMN04488043_101207"/>
<dbReference type="GO" id="GO:0018822">
    <property type="term" value="F:nitrile hydratase activity"/>
    <property type="evidence" value="ECO:0007669"/>
    <property type="project" value="UniProtKB-EC"/>
</dbReference>
<dbReference type="OrthoDB" id="3478924at2"/>
<evidence type="ECO:0000256" key="5">
    <source>
        <dbReference type="PIRNR" id="PIRNR001427"/>
    </source>
</evidence>
<feature type="domain" description="Nitrile hydratase beta subunit-like N-terminal" evidence="7">
    <location>
        <begin position="1"/>
        <end position="102"/>
    </location>
</feature>
<evidence type="ECO:0000259" key="6">
    <source>
        <dbReference type="Pfam" id="PF02211"/>
    </source>
</evidence>
<dbReference type="Pfam" id="PF21006">
    <property type="entry name" value="NHase_beta_N"/>
    <property type="match status" value="1"/>
</dbReference>
<proteinExistence type="inferred from homology"/>
<dbReference type="Proteomes" id="UP000051587">
    <property type="component" value="Unassembled WGS sequence"/>
</dbReference>
<organism evidence="8 9">
    <name type="scientific">Thalassovita gelatinovora</name>
    <name type="common">Thalassobius gelatinovorus</name>
    <dbReference type="NCBI Taxonomy" id="53501"/>
    <lineage>
        <taxon>Bacteria</taxon>
        <taxon>Pseudomonadati</taxon>
        <taxon>Pseudomonadota</taxon>
        <taxon>Alphaproteobacteria</taxon>
        <taxon>Rhodobacterales</taxon>
        <taxon>Roseobacteraceae</taxon>
        <taxon>Thalassovita</taxon>
    </lineage>
</organism>
<evidence type="ECO:0000256" key="1">
    <source>
        <dbReference type="ARBA" id="ARBA00004042"/>
    </source>
</evidence>
<dbReference type="RefSeq" id="WP_058263746.1">
    <property type="nucleotide sequence ID" value="NZ_CP051181.1"/>
</dbReference>
<dbReference type="EC" id="4.2.1.84" evidence="5"/>
<dbReference type="InterPro" id="IPR042262">
    <property type="entry name" value="CN_hydtase_beta_C"/>
</dbReference>
<dbReference type="SUPFAM" id="SSF50090">
    <property type="entry name" value="Electron transport accessory proteins"/>
    <property type="match status" value="1"/>
</dbReference>
<dbReference type="InterPro" id="IPR003168">
    <property type="entry name" value="Nitrile_hydratase_bsu"/>
</dbReference>
<evidence type="ECO:0000256" key="4">
    <source>
        <dbReference type="ARBA" id="ARBA00044877"/>
    </source>
</evidence>
<name>A0A0P1FHQ1_THAGE</name>
<gene>
    <name evidence="8" type="primary">nthB</name>
    <name evidence="8" type="ORF">TG4357_03053</name>
</gene>
<keyword evidence="9" id="KW-1185">Reference proteome</keyword>
<reference evidence="8 9" key="1">
    <citation type="submission" date="2015-09" db="EMBL/GenBank/DDBJ databases">
        <authorList>
            <consortium name="Swine Surveillance"/>
        </authorList>
    </citation>
    <scope>NUCLEOTIDE SEQUENCE [LARGE SCALE GENOMIC DNA]</scope>
    <source>
        <strain evidence="8 9">CECT 4357</strain>
    </source>
</reference>
<accession>A0A0P1FHQ1</accession>
<feature type="domain" description="Nitrile hydratase beta subunit" evidence="6">
    <location>
        <begin position="124"/>
        <end position="216"/>
    </location>
</feature>
<comment type="catalytic activity">
    <reaction evidence="4 5">
        <text>an aliphatic primary amide = an aliphatic nitrile + H2O</text>
        <dbReference type="Rhea" id="RHEA:12673"/>
        <dbReference type="ChEBI" id="CHEBI:15377"/>
        <dbReference type="ChEBI" id="CHEBI:65285"/>
        <dbReference type="ChEBI" id="CHEBI:80291"/>
        <dbReference type="EC" id="4.2.1.84"/>
    </reaction>
</comment>
<dbReference type="InterPro" id="IPR049054">
    <property type="entry name" value="CN_hydtase_beta-like_N"/>
</dbReference>
<dbReference type="NCBIfam" id="TIGR03888">
    <property type="entry name" value="nitrile_beta"/>
    <property type="match status" value="1"/>
</dbReference>
<keyword evidence="3 5" id="KW-0456">Lyase</keyword>
<dbReference type="Gene3D" id="1.10.472.20">
    <property type="entry name" value="Nitrile hydratase, beta subunit"/>
    <property type="match status" value="1"/>
</dbReference>
<dbReference type="InterPro" id="IPR008990">
    <property type="entry name" value="Elect_transpt_acc-like_dom_sf"/>
</dbReference>
<evidence type="ECO:0000256" key="2">
    <source>
        <dbReference type="ARBA" id="ARBA00009098"/>
    </source>
</evidence>
<dbReference type="GO" id="GO:0046914">
    <property type="term" value="F:transition metal ion binding"/>
    <property type="evidence" value="ECO:0007669"/>
    <property type="project" value="InterPro"/>
</dbReference>
<comment type="similarity">
    <text evidence="2 5">Belongs to the nitrile hydratase subunit beta family.</text>
</comment>
<dbReference type="Gene3D" id="2.30.30.50">
    <property type="match status" value="1"/>
</dbReference>
<comment type="function">
    <text evidence="1 5">NHase catalyzes the hydration of various nitrile compounds to the corresponding amides.</text>
</comment>
<evidence type="ECO:0000313" key="9">
    <source>
        <dbReference type="Proteomes" id="UP000051587"/>
    </source>
</evidence>